<organism evidence="2 3">
    <name type="scientific">Actinacidiphila epipremni</name>
    <dbReference type="NCBI Taxonomy" id="2053013"/>
    <lineage>
        <taxon>Bacteria</taxon>
        <taxon>Bacillati</taxon>
        <taxon>Actinomycetota</taxon>
        <taxon>Actinomycetes</taxon>
        <taxon>Kitasatosporales</taxon>
        <taxon>Streptomycetaceae</taxon>
        <taxon>Actinacidiphila</taxon>
    </lineage>
</organism>
<dbReference type="SMART" id="SM00860">
    <property type="entry name" value="SMI1_KNR4"/>
    <property type="match status" value="1"/>
</dbReference>
<evidence type="ECO:0000313" key="3">
    <source>
        <dbReference type="Proteomes" id="UP000734511"/>
    </source>
</evidence>
<reference evidence="2 3" key="1">
    <citation type="submission" date="2020-03" db="EMBL/GenBank/DDBJ databases">
        <title>WGS of actinomycetes isolated from Thailand.</title>
        <authorList>
            <person name="Thawai C."/>
        </authorList>
    </citation>
    <scope>NUCLEOTIDE SEQUENCE [LARGE SCALE GENOMIC DNA]</scope>
    <source>
        <strain evidence="2 3">PRB2-1</strain>
    </source>
</reference>
<dbReference type="EMBL" id="JAATEJ010000054">
    <property type="protein sequence ID" value="NJP48431.1"/>
    <property type="molecule type" value="Genomic_DNA"/>
</dbReference>
<evidence type="ECO:0000313" key="2">
    <source>
        <dbReference type="EMBL" id="NJP48431.1"/>
    </source>
</evidence>
<evidence type="ECO:0000259" key="1">
    <source>
        <dbReference type="SMART" id="SM00860"/>
    </source>
</evidence>
<feature type="domain" description="Knr4/Smi1-like" evidence="1">
    <location>
        <begin position="36"/>
        <end position="181"/>
    </location>
</feature>
<name>A0ABX1A0Y6_9ACTN</name>
<protein>
    <submittedName>
        <fullName evidence="2">SMI1/KNR4 family protein</fullName>
    </submittedName>
</protein>
<dbReference type="InterPro" id="IPR037883">
    <property type="entry name" value="Knr4/Smi1-like_sf"/>
</dbReference>
<gene>
    <name evidence="2" type="ORF">HCN08_34290</name>
</gene>
<dbReference type="Pfam" id="PF09346">
    <property type="entry name" value="SMI1_KNR4"/>
    <property type="match status" value="1"/>
</dbReference>
<proteinExistence type="predicted"/>
<dbReference type="SUPFAM" id="SSF160631">
    <property type="entry name" value="SMI1/KNR4-like"/>
    <property type="match status" value="1"/>
</dbReference>
<comment type="caution">
    <text evidence="2">The sequence shown here is derived from an EMBL/GenBank/DDBJ whole genome shotgun (WGS) entry which is preliminary data.</text>
</comment>
<dbReference type="RefSeq" id="WP_167987271.1">
    <property type="nucleotide sequence ID" value="NZ_JAATEJ010000054.1"/>
</dbReference>
<dbReference type="InterPro" id="IPR018958">
    <property type="entry name" value="Knr4/Smi1-like_dom"/>
</dbReference>
<accession>A0ABX1A0Y6</accession>
<keyword evidence="3" id="KW-1185">Reference proteome</keyword>
<sequence>MWDADEVRELVGGKAAADAGCRVFGASRHRWKLAPPVAEDAVARFEHDHRCELPASYRSFLTAVSGGGAGPAYGLYTFGSERWSGMQEALDLLADPFPHTGPFEPSPERSVCSAHAPGEEDFSPCWFAGSLTLAEIGCGSSYRLVVTGPSSGQVWTDDLGCGLSLTPGPDFRTWYTTWLSRPRA</sequence>
<dbReference type="Proteomes" id="UP000734511">
    <property type="component" value="Unassembled WGS sequence"/>
</dbReference>